<comment type="caution">
    <text evidence="1">The sequence shown here is derived from an EMBL/GenBank/DDBJ whole genome shotgun (WGS) entry which is preliminary data.</text>
</comment>
<name>A0A8S4G1V8_PLUXY</name>
<evidence type="ECO:0000313" key="2">
    <source>
        <dbReference type="Proteomes" id="UP000653454"/>
    </source>
</evidence>
<dbReference type="EMBL" id="CAJHNJ030000077">
    <property type="protein sequence ID" value="CAG9134406.1"/>
    <property type="molecule type" value="Genomic_DNA"/>
</dbReference>
<proteinExistence type="predicted"/>
<reference evidence="1" key="1">
    <citation type="submission" date="2020-11" db="EMBL/GenBank/DDBJ databases">
        <authorList>
            <person name="Whiteford S."/>
        </authorList>
    </citation>
    <scope>NUCLEOTIDE SEQUENCE</scope>
</reference>
<organism evidence="1 2">
    <name type="scientific">Plutella xylostella</name>
    <name type="common">Diamondback moth</name>
    <name type="synonym">Plutella maculipennis</name>
    <dbReference type="NCBI Taxonomy" id="51655"/>
    <lineage>
        <taxon>Eukaryota</taxon>
        <taxon>Metazoa</taxon>
        <taxon>Ecdysozoa</taxon>
        <taxon>Arthropoda</taxon>
        <taxon>Hexapoda</taxon>
        <taxon>Insecta</taxon>
        <taxon>Pterygota</taxon>
        <taxon>Neoptera</taxon>
        <taxon>Endopterygota</taxon>
        <taxon>Lepidoptera</taxon>
        <taxon>Glossata</taxon>
        <taxon>Ditrysia</taxon>
        <taxon>Yponomeutoidea</taxon>
        <taxon>Plutellidae</taxon>
        <taxon>Plutella</taxon>
    </lineage>
</organism>
<protein>
    <submittedName>
        <fullName evidence="1">(diamondback moth) hypothetical protein</fullName>
    </submittedName>
</protein>
<gene>
    <name evidence="1" type="ORF">PLXY2_LOCUS12659</name>
</gene>
<evidence type="ECO:0000313" key="1">
    <source>
        <dbReference type="EMBL" id="CAG9134406.1"/>
    </source>
</evidence>
<sequence length="21" mass="2208">GRRSGGQEGVPRCVCLFVVST</sequence>
<dbReference type="AlphaFoldDB" id="A0A8S4G1V8"/>
<accession>A0A8S4G1V8</accession>
<dbReference type="Proteomes" id="UP000653454">
    <property type="component" value="Unassembled WGS sequence"/>
</dbReference>
<keyword evidence="2" id="KW-1185">Reference proteome</keyword>
<feature type="non-terminal residue" evidence="1">
    <location>
        <position position="1"/>
    </location>
</feature>